<evidence type="ECO:0000313" key="7">
    <source>
        <dbReference type="EMBL" id="TJZ95832.1"/>
    </source>
</evidence>
<evidence type="ECO:0000256" key="5">
    <source>
        <dbReference type="ARBA" id="ARBA00023172"/>
    </source>
</evidence>
<evidence type="ECO:0000313" key="8">
    <source>
        <dbReference type="Proteomes" id="UP000305778"/>
    </source>
</evidence>
<keyword evidence="8" id="KW-1185">Reference proteome</keyword>
<keyword evidence="4" id="KW-0238">DNA-binding</keyword>
<sequence length="117" mass="12674">MPSGSGPGASSCPSSDCPTPSGRSSTPPTMESLNARYRRAVQACGHFPNEQAALKRLYLATLALDPTGRGRQRWNNRWKSALNEFDVLFDGRGRRQPGSNGPAAHTVIMLTCLTVWT</sequence>
<keyword evidence="5" id="KW-0233">DNA recombination</keyword>
<comment type="similarity">
    <text evidence="2">Belongs to the transposase mutator family.</text>
</comment>
<dbReference type="GO" id="GO:0006313">
    <property type="term" value="P:DNA transposition"/>
    <property type="evidence" value="ECO:0007669"/>
    <property type="project" value="InterPro"/>
</dbReference>
<organism evidence="7 8">
    <name type="scientific">Actinacidiphila oryziradicis</name>
    <dbReference type="NCBI Taxonomy" id="2571141"/>
    <lineage>
        <taxon>Bacteria</taxon>
        <taxon>Bacillati</taxon>
        <taxon>Actinomycetota</taxon>
        <taxon>Actinomycetes</taxon>
        <taxon>Kitasatosporales</taxon>
        <taxon>Streptomycetaceae</taxon>
        <taxon>Actinacidiphila</taxon>
    </lineage>
</organism>
<dbReference type="GO" id="GO:0003677">
    <property type="term" value="F:DNA binding"/>
    <property type="evidence" value="ECO:0007669"/>
    <property type="project" value="UniProtKB-KW"/>
</dbReference>
<proteinExistence type="inferred from homology"/>
<accession>A0A4U0RLC1</accession>
<feature type="region of interest" description="Disordered" evidence="6">
    <location>
        <begin position="1"/>
        <end position="33"/>
    </location>
</feature>
<dbReference type="Pfam" id="PF00872">
    <property type="entry name" value="Transposase_mut"/>
    <property type="match status" value="1"/>
</dbReference>
<protein>
    <submittedName>
        <fullName evidence="7">Transposase</fullName>
    </submittedName>
</protein>
<evidence type="ECO:0000256" key="2">
    <source>
        <dbReference type="ARBA" id="ARBA00010961"/>
    </source>
</evidence>
<keyword evidence="3" id="KW-0815">Transposition</keyword>
<dbReference type="InterPro" id="IPR001207">
    <property type="entry name" value="Transposase_mutator"/>
</dbReference>
<gene>
    <name evidence="7" type="ORF">FCI23_51870</name>
</gene>
<reference evidence="7 8" key="1">
    <citation type="submission" date="2019-04" db="EMBL/GenBank/DDBJ databases">
        <title>Streptomyces oryziradicis sp. nov., a novel actinomycete isolated from rhizosphere soil of rice (Oryza sativa L.).</title>
        <authorList>
            <person name="Li C."/>
        </authorList>
    </citation>
    <scope>NUCLEOTIDE SEQUENCE [LARGE SCALE GENOMIC DNA]</scope>
    <source>
        <strain evidence="7 8">NEAU-C40</strain>
    </source>
</reference>
<evidence type="ECO:0000256" key="3">
    <source>
        <dbReference type="ARBA" id="ARBA00022578"/>
    </source>
</evidence>
<dbReference type="OrthoDB" id="9793302at2"/>
<feature type="compositionally biased region" description="Low complexity" evidence="6">
    <location>
        <begin position="1"/>
        <end position="29"/>
    </location>
</feature>
<dbReference type="GO" id="GO:0004803">
    <property type="term" value="F:transposase activity"/>
    <property type="evidence" value="ECO:0007669"/>
    <property type="project" value="InterPro"/>
</dbReference>
<dbReference type="EMBL" id="SUMC01000175">
    <property type="protein sequence ID" value="TJZ95832.1"/>
    <property type="molecule type" value="Genomic_DNA"/>
</dbReference>
<evidence type="ECO:0000256" key="1">
    <source>
        <dbReference type="ARBA" id="ARBA00002190"/>
    </source>
</evidence>
<dbReference type="AlphaFoldDB" id="A0A4U0RLC1"/>
<evidence type="ECO:0000256" key="4">
    <source>
        <dbReference type="ARBA" id="ARBA00023125"/>
    </source>
</evidence>
<dbReference type="Proteomes" id="UP000305778">
    <property type="component" value="Unassembled WGS sequence"/>
</dbReference>
<evidence type="ECO:0000256" key="6">
    <source>
        <dbReference type="SAM" id="MobiDB-lite"/>
    </source>
</evidence>
<comment type="function">
    <text evidence="1">Required for the transposition of the insertion element.</text>
</comment>
<comment type="caution">
    <text evidence="7">The sequence shown here is derived from an EMBL/GenBank/DDBJ whole genome shotgun (WGS) entry which is preliminary data.</text>
</comment>
<name>A0A4U0RLC1_9ACTN</name>